<gene>
    <name evidence="2" type="ORF">NA56DRAFT_716665</name>
</gene>
<feature type="region of interest" description="Disordered" evidence="1">
    <location>
        <begin position="144"/>
        <end position="172"/>
    </location>
</feature>
<reference evidence="2 3" key="1">
    <citation type="submission" date="2016-05" db="EMBL/GenBank/DDBJ databases">
        <title>A degradative enzymes factory behind the ericoid mycorrhizal symbiosis.</title>
        <authorList>
            <consortium name="DOE Joint Genome Institute"/>
            <person name="Martino E."/>
            <person name="Morin E."/>
            <person name="Grelet G."/>
            <person name="Kuo A."/>
            <person name="Kohler A."/>
            <person name="Daghino S."/>
            <person name="Barry K."/>
            <person name="Choi C."/>
            <person name="Cichocki N."/>
            <person name="Clum A."/>
            <person name="Copeland A."/>
            <person name="Hainaut M."/>
            <person name="Haridas S."/>
            <person name="Labutti K."/>
            <person name="Lindquist E."/>
            <person name="Lipzen A."/>
            <person name="Khouja H.-R."/>
            <person name="Murat C."/>
            <person name="Ohm R."/>
            <person name="Olson A."/>
            <person name="Spatafora J."/>
            <person name="Veneault-Fourrey C."/>
            <person name="Henrissat B."/>
            <person name="Grigoriev I."/>
            <person name="Martin F."/>
            <person name="Perotto S."/>
        </authorList>
    </citation>
    <scope>NUCLEOTIDE SEQUENCE [LARGE SCALE GENOMIC DNA]</scope>
    <source>
        <strain evidence="2 3">UAMH 7357</strain>
    </source>
</reference>
<sequence>MQHTTRDNPVFEVTAEVQSVPCTGPGGGDSPDLHQALSVRRYGNPKEARRSWSAGVLESCLGTASRRKERGAHCAECAATAVAIASACLLASASAAALYRKLHFSDGPPILVACRLSVFQKDARALHHFVAALGKLWQRLAARETQGPAPVPQGRPGRASATIPPPPPRRRHNRTIFPPYGLKDPSSGNLAHGGGRIFPRGHMYF</sequence>
<organism evidence="2 3">
    <name type="scientific">Hyaloscypha hepaticicola</name>
    <dbReference type="NCBI Taxonomy" id="2082293"/>
    <lineage>
        <taxon>Eukaryota</taxon>
        <taxon>Fungi</taxon>
        <taxon>Dikarya</taxon>
        <taxon>Ascomycota</taxon>
        <taxon>Pezizomycotina</taxon>
        <taxon>Leotiomycetes</taxon>
        <taxon>Helotiales</taxon>
        <taxon>Hyaloscyphaceae</taxon>
        <taxon>Hyaloscypha</taxon>
    </lineage>
</organism>
<evidence type="ECO:0000313" key="3">
    <source>
        <dbReference type="Proteomes" id="UP000235672"/>
    </source>
</evidence>
<accession>A0A2J6QCF3</accession>
<proteinExistence type="predicted"/>
<protein>
    <submittedName>
        <fullName evidence="2">Uncharacterized protein</fullName>
    </submittedName>
</protein>
<evidence type="ECO:0000313" key="2">
    <source>
        <dbReference type="EMBL" id="PMD23943.1"/>
    </source>
</evidence>
<dbReference type="AlphaFoldDB" id="A0A2J6QCF3"/>
<dbReference type="EMBL" id="KZ613474">
    <property type="protein sequence ID" value="PMD23943.1"/>
    <property type="molecule type" value="Genomic_DNA"/>
</dbReference>
<dbReference type="Proteomes" id="UP000235672">
    <property type="component" value="Unassembled WGS sequence"/>
</dbReference>
<name>A0A2J6QCF3_9HELO</name>
<evidence type="ECO:0000256" key="1">
    <source>
        <dbReference type="SAM" id="MobiDB-lite"/>
    </source>
</evidence>
<keyword evidence="3" id="KW-1185">Reference proteome</keyword>